<sequence>MQASTPSGWESFEDLPRRPRKRKITRKVEDTIIALRTTFSWGTARIQQALFNLPKFIRKKLNACVQAIRLSRTSINNVLKEYQLNGYGREEKAWKFFRAKNRTSSGN</sequence>
<evidence type="ECO:0000313" key="1">
    <source>
        <dbReference type="EMBL" id="KXA91538.1"/>
    </source>
</evidence>
<keyword evidence="2" id="KW-1185">Reference proteome</keyword>
<dbReference type="Proteomes" id="UP000070163">
    <property type="component" value="Unassembled WGS sequence"/>
</dbReference>
<protein>
    <recommendedName>
        <fullName evidence="3">Transposase</fullName>
    </recommendedName>
</protein>
<proteinExistence type="predicted"/>
<dbReference type="EMBL" id="LHXJ01000006">
    <property type="protein sequence ID" value="KXA91538.1"/>
    <property type="molecule type" value="Genomic_DNA"/>
</dbReference>
<name>A0A133UBG9_9EURY</name>
<organism evidence="1 2">
    <name type="scientific">candidate division MSBL1 archaeon SCGC-AAA259A05</name>
    <dbReference type="NCBI Taxonomy" id="1698259"/>
    <lineage>
        <taxon>Archaea</taxon>
        <taxon>Methanobacteriati</taxon>
        <taxon>Methanobacteriota</taxon>
        <taxon>candidate division MSBL1</taxon>
    </lineage>
</organism>
<dbReference type="AlphaFoldDB" id="A0A133UBG9"/>
<reference evidence="1 2" key="1">
    <citation type="journal article" date="2016" name="Sci. Rep.">
        <title>Metabolic traits of an uncultured archaeal lineage -MSBL1- from brine pools of the Red Sea.</title>
        <authorList>
            <person name="Mwirichia R."/>
            <person name="Alam I."/>
            <person name="Rashid M."/>
            <person name="Vinu M."/>
            <person name="Ba-Alawi W."/>
            <person name="Anthony Kamau A."/>
            <person name="Kamanda Ngugi D."/>
            <person name="Goker M."/>
            <person name="Klenk H.P."/>
            <person name="Bajic V."/>
            <person name="Stingl U."/>
        </authorList>
    </citation>
    <scope>NUCLEOTIDE SEQUENCE [LARGE SCALE GENOMIC DNA]</scope>
    <source>
        <strain evidence="1">SCGC-AAA259A05</strain>
    </source>
</reference>
<gene>
    <name evidence="1" type="ORF">AKJ57_00875</name>
</gene>
<evidence type="ECO:0008006" key="3">
    <source>
        <dbReference type="Google" id="ProtNLM"/>
    </source>
</evidence>
<accession>A0A133UBG9</accession>
<comment type="caution">
    <text evidence="1">The sequence shown here is derived from an EMBL/GenBank/DDBJ whole genome shotgun (WGS) entry which is preliminary data.</text>
</comment>
<evidence type="ECO:0000313" key="2">
    <source>
        <dbReference type="Proteomes" id="UP000070163"/>
    </source>
</evidence>